<dbReference type="RefSeq" id="WP_183603734.1">
    <property type="nucleotide sequence ID" value="NZ_JACHXK010000020.1"/>
</dbReference>
<sequence length="475" mass="52970">MNVVWESMGIRAELAAKLKDNQIDQPTPVQAAAIPELLAGHDVTARSQTGTGKTLAFILPALQRIEAGSEALQVLVLAPTQELAMQIYRVAELYGEELSIRVHQLIGGASMQRQVEKLKQRPHLVVGTPGRVHEIYMAGKLKLHNIKFLIIDEADQVFQLGSTGEVDTLLKAMGRERQIAFFSATKPQAMEDVEDRWMQNPKTIDVTTDQKLPEQVEHYYLVADKRDKVDAARRLIRMLEPKSALLFINDTDEIANYESKFGYEGFNIETLYGDADKQRRAATLTRFREGRLQLLLATDVAARGIDIAGLPLVVQLDPATDADHYVHRAGRTGRMGRNGTVVTIVTPQQVFIMSKFCKQLNIKLQEKRMFRGRLWDPEELTSYQIGTHRDRKPSGQAADRRPSNRPEAKAGSAAERAQVKETAAVSSKPEQAGGGRPQAGGKPQAAMTKAAKAQRERERKNKGAPKWLKAKRDQQ</sequence>
<feature type="compositionally biased region" description="Basic and acidic residues" evidence="5">
    <location>
        <begin position="398"/>
        <end position="408"/>
    </location>
</feature>
<dbReference type="SMART" id="SM00490">
    <property type="entry name" value="HELICc"/>
    <property type="match status" value="1"/>
</dbReference>
<dbReference type="SMART" id="SM00487">
    <property type="entry name" value="DEXDc"/>
    <property type="match status" value="1"/>
</dbReference>
<reference evidence="8 9" key="1">
    <citation type="submission" date="2020-08" db="EMBL/GenBank/DDBJ databases">
        <title>Genomic Encyclopedia of Type Strains, Phase III (KMG-III): the genomes of soil and plant-associated and newly described type strains.</title>
        <authorList>
            <person name="Whitman W."/>
        </authorList>
    </citation>
    <scope>NUCLEOTIDE SEQUENCE [LARGE SCALE GENOMIC DNA]</scope>
    <source>
        <strain evidence="8 9">CECT 5862</strain>
    </source>
</reference>
<accession>A0A7W5FQP1</accession>
<keyword evidence="9" id="KW-1185">Reference proteome</keyword>
<dbReference type="AlphaFoldDB" id="A0A7W5FQP1"/>
<feature type="domain" description="Helicase ATP-binding" evidence="6">
    <location>
        <begin position="34"/>
        <end position="204"/>
    </location>
</feature>
<dbReference type="GO" id="GO:0003723">
    <property type="term" value="F:RNA binding"/>
    <property type="evidence" value="ECO:0007669"/>
    <property type="project" value="TreeGrafter"/>
</dbReference>
<dbReference type="SUPFAM" id="SSF52540">
    <property type="entry name" value="P-loop containing nucleoside triphosphate hydrolases"/>
    <property type="match status" value="1"/>
</dbReference>
<name>A0A7W5FQP1_9BACL</name>
<evidence type="ECO:0000256" key="3">
    <source>
        <dbReference type="ARBA" id="ARBA00022806"/>
    </source>
</evidence>
<evidence type="ECO:0000259" key="7">
    <source>
        <dbReference type="PROSITE" id="PS51194"/>
    </source>
</evidence>
<proteinExistence type="predicted"/>
<evidence type="ECO:0000313" key="9">
    <source>
        <dbReference type="Proteomes" id="UP000570361"/>
    </source>
</evidence>
<dbReference type="PROSITE" id="PS51192">
    <property type="entry name" value="HELICASE_ATP_BIND_1"/>
    <property type="match status" value="1"/>
</dbReference>
<dbReference type="Pfam" id="PF00270">
    <property type="entry name" value="DEAD"/>
    <property type="match status" value="1"/>
</dbReference>
<evidence type="ECO:0000256" key="5">
    <source>
        <dbReference type="SAM" id="MobiDB-lite"/>
    </source>
</evidence>
<dbReference type="Pfam" id="PF00271">
    <property type="entry name" value="Helicase_C"/>
    <property type="match status" value="1"/>
</dbReference>
<evidence type="ECO:0000259" key="6">
    <source>
        <dbReference type="PROSITE" id="PS51192"/>
    </source>
</evidence>
<dbReference type="PANTHER" id="PTHR47963:SF3">
    <property type="entry name" value="DEAD-BOX ATP-DEPENDENT RNA HELICASE 47, MITOCHONDRIAL"/>
    <property type="match status" value="1"/>
</dbReference>
<dbReference type="GO" id="GO:0003724">
    <property type="term" value="F:RNA helicase activity"/>
    <property type="evidence" value="ECO:0007669"/>
    <property type="project" value="TreeGrafter"/>
</dbReference>
<dbReference type="GO" id="GO:0016787">
    <property type="term" value="F:hydrolase activity"/>
    <property type="evidence" value="ECO:0007669"/>
    <property type="project" value="UniProtKB-KW"/>
</dbReference>
<dbReference type="InterPro" id="IPR001650">
    <property type="entry name" value="Helicase_C-like"/>
</dbReference>
<keyword evidence="1" id="KW-0547">Nucleotide-binding</keyword>
<keyword evidence="3 8" id="KW-0347">Helicase</keyword>
<dbReference type="InterPro" id="IPR014001">
    <property type="entry name" value="Helicase_ATP-bd"/>
</dbReference>
<dbReference type="InterPro" id="IPR044742">
    <property type="entry name" value="DEAD/DEAH_RhlB"/>
</dbReference>
<keyword evidence="4" id="KW-0067">ATP-binding</keyword>
<dbReference type="GO" id="GO:0005524">
    <property type="term" value="F:ATP binding"/>
    <property type="evidence" value="ECO:0007669"/>
    <property type="project" value="UniProtKB-KW"/>
</dbReference>
<organism evidence="8 9">
    <name type="scientific">Paenibacillus phyllosphaerae</name>
    <dbReference type="NCBI Taxonomy" id="274593"/>
    <lineage>
        <taxon>Bacteria</taxon>
        <taxon>Bacillati</taxon>
        <taxon>Bacillota</taxon>
        <taxon>Bacilli</taxon>
        <taxon>Bacillales</taxon>
        <taxon>Paenibacillaceae</taxon>
        <taxon>Paenibacillus</taxon>
    </lineage>
</organism>
<dbReference type="CDD" id="cd18787">
    <property type="entry name" value="SF2_C_DEAD"/>
    <property type="match status" value="1"/>
</dbReference>
<evidence type="ECO:0000256" key="1">
    <source>
        <dbReference type="ARBA" id="ARBA00022741"/>
    </source>
</evidence>
<gene>
    <name evidence="8" type="ORF">FHS18_005778</name>
</gene>
<dbReference type="CDD" id="cd00268">
    <property type="entry name" value="DEADc"/>
    <property type="match status" value="1"/>
</dbReference>
<comment type="caution">
    <text evidence="8">The sequence shown here is derived from an EMBL/GenBank/DDBJ whole genome shotgun (WGS) entry which is preliminary data.</text>
</comment>
<dbReference type="Proteomes" id="UP000570361">
    <property type="component" value="Unassembled WGS sequence"/>
</dbReference>
<dbReference type="InterPro" id="IPR027417">
    <property type="entry name" value="P-loop_NTPase"/>
</dbReference>
<keyword evidence="2" id="KW-0378">Hydrolase</keyword>
<dbReference type="EMBL" id="JACHXK010000020">
    <property type="protein sequence ID" value="MBB3113665.1"/>
    <property type="molecule type" value="Genomic_DNA"/>
</dbReference>
<evidence type="ECO:0000256" key="2">
    <source>
        <dbReference type="ARBA" id="ARBA00022801"/>
    </source>
</evidence>
<evidence type="ECO:0000313" key="8">
    <source>
        <dbReference type="EMBL" id="MBB3113665.1"/>
    </source>
</evidence>
<evidence type="ECO:0000256" key="4">
    <source>
        <dbReference type="ARBA" id="ARBA00022840"/>
    </source>
</evidence>
<dbReference type="InterPro" id="IPR011545">
    <property type="entry name" value="DEAD/DEAH_box_helicase_dom"/>
</dbReference>
<feature type="region of interest" description="Disordered" evidence="5">
    <location>
        <begin position="384"/>
        <end position="475"/>
    </location>
</feature>
<dbReference type="PROSITE" id="PS51194">
    <property type="entry name" value="HELICASE_CTER"/>
    <property type="match status" value="1"/>
</dbReference>
<feature type="domain" description="Helicase C-terminal" evidence="7">
    <location>
        <begin position="215"/>
        <end position="375"/>
    </location>
</feature>
<dbReference type="Gene3D" id="3.40.50.300">
    <property type="entry name" value="P-loop containing nucleotide triphosphate hydrolases"/>
    <property type="match status" value="2"/>
</dbReference>
<dbReference type="InterPro" id="IPR050547">
    <property type="entry name" value="DEAD_box_RNA_helicases"/>
</dbReference>
<protein>
    <submittedName>
        <fullName evidence="8">Superfamily II DNA/RNA helicase</fullName>
    </submittedName>
</protein>
<dbReference type="PANTHER" id="PTHR47963">
    <property type="entry name" value="DEAD-BOX ATP-DEPENDENT RNA HELICASE 47, MITOCHONDRIAL"/>
    <property type="match status" value="1"/>
</dbReference>